<evidence type="ECO:0000313" key="1">
    <source>
        <dbReference type="EMBL" id="MBF4436693.1"/>
    </source>
</evidence>
<feature type="non-terminal residue" evidence="1">
    <location>
        <position position="130"/>
    </location>
</feature>
<accession>A0AAW4BNX0</accession>
<sequence>KRINALVDASPQGSVLELDGQTSSLPVIKKQMAHSVRNLANQFVGKTAAMMNAAALKKEASTQSVGSLDEPDIIRQAKAVIHEVIDNNGGAKPKLKGVREAYRDKGFTAKALQEALGDKSLADFEREQKE</sequence>
<comment type="caution">
    <text evidence="1">The sequence shown here is derived from an EMBL/GenBank/DDBJ whole genome shotgun (WGS) entry which is preliminary data.</text>
</comment>
<dbReference type="EMBL" id="SCLC01000293">
    <property type="protein sequence ID" value="MBF4436693.1"/>
    <property type="molecule type" value="Genomic_DNA"/>
</dbReference>
<organism evidence="1 2">
    <name type="scientific">Vibrio anguillarum</name>
    <name type="common">Listonella anguillarum</name>
    <dbReference type="NCBI Taxonomy" id="55601"/>
    <lineage>
        <taxon>Bacteria</taxon>
        <taxon>Pseudomonadati</taxon>
        <taxon>Pseudomonadota</taxon>
        <taxon>Gammaproteobacteria</taxon>
        <taxon>Vibrionales</taxon>
        <taxon>Vibrionaceae</taxon>
        <taxon>Vibrio</taxon>
    </lineage>
</organism>
<protein>
    <submittedName>
        <fullName evidence="1">Uncharacterized protein</fullName>
    </submittedName>
</protein>
<name>A0AAW4BNX0_VIBAN</name>
<reference evidence="1" key="1">
    <citation type="journal article" date="2021" name="PeerJ">
        <title>Analysis of 44 Vibrio anguillarum genomes reveals high genetic diversity.</title>
        <authorList>
            <person name="Hansen M.J."/>
            <person name="Dalsgaard I."/>
        </authorList>
    </citation>
    <scope>NUCLEOTIDE SEQUENCE</scope>
    <source>
        <strain evidence="1">850617-1/1</strain>
    </source>
</reference>
<proteinExistence type="predicted"/>
<dbReference type="AlphaFoldDB" id="A0AAW4BNX0"/>
<gene>
    <name evidence="1" type="ORF">ERJ77_19785</name>
</gene>
<dbReference type="Proteomes" id="UP000786185">
    <property type="component" value="Unassembled WGS sequence"/>
</dbReference>
<evidence type="ECO:0000313" key="2">
    <source>
        <dbReference type="Proteomes" id="UP000786185"/>
    </source>
</evidence>
<feature type="non-terminal residue" evidence="1">
    <location>
        <position position="1"/>
    </location>
</feature>